<reference evidence="3" key="1">
    <citation type="submission" date="2017-10" db="EMBL/GenBank/DDBJ databases">
        <title>Rapid genome shrinkage in a self-fertile nematode reveals novel sperm competition proteins.</title>
        <authorList>
            <person name="Yin D."/>
            <person name="Schwarz E.M."/>
            <person name="Thomas C.G."/>
            <person name="Felde R.L."/>
            <person name="Korf I.F."/>
            <person name="Cutter A.D."/>
            <person name="Schartner C.M."/>
            <person name="Ralston E.J."/>
            <person name="Meyer B.J."/>
            <person name="Haag E.S."/>
        </authorList>
    </citation>
    <scope>NUCLEOTIDE SEQUENCE [LARGE SCALE GENOMIC DNA]</scope>
    <source>
        <strain evidence="3">JU1422</strain>
    </source>
</reference>
<feature type="coiled-coil region" evidence="1">
    <location>
        <begin position="5"/>
        <end position="39"/>
    </location>
</feature>
<dbReference type="PANTHER" id="PTHR13242:SF1">
    <property type="entry name" value="TPR_REGION DOMAIN-CONTAINING PROTEIN"/>
    <property type="match status" value="1"/>
</dbReference>
<dbReference type="GO" id="GO:0003743">
    <property type="term" value="F:translation initiation factor activity"/>
    <property type="evidence" value="ECO:0007669"/>
    <property type="project" value="InterPro"/>
</dbReference>
<dbReference type="PANTHER" id="PTHR13242">
    <property type="entry name" value="EUKARYOTIC TRANSLATION INITIATION FACTOR 3"/>
    <property type="match status" value="1"/>
</dbReference>
<organism evidence="2 3">
    <name type="scientific">Caenorhabditis nigoni</name>
    <dbReference type="NCBI Taxonomy" id="1611254"/>
    <lineage>
        <taxon>Eukaryota</taxon>
        <taxon>Metazoa</taxon>
        <taxon>Ecdysozoa</taxon>
        <taxon>Nematoda</taxon>
        <taxon>Chromadorea</taxon>
        <taxon>Rhabditida</taxon>
        <taxon>Rhabditina</taxon>
        <taxon>Rhabditomorpha</taxon>
        <taxon>Rhabditoidea</taxon>
        <taxon>Rhabditidae</taxon>
        <taxon>Peloderinae</taxon>
        <taxon>Caenorhabditis</taxon>
    </lineage>
</organism>
<gene>
    <name evidence="2" type="primary">Cni-C03H5.5</name>
    <name evidence="2" type="synonym">Cnig_chr_II.g8331</name>
    <name evidence="2" type="ORF">B9Z55_008331</name>
</gene>
<evidence type="ECO:0000313" key="3">
    <source>
        <dbReference type="Proteomes" id="UP000230233"/>
    </source>
</evidence>
<comment type="caution">
    <text evidence="2">The sequence shown here is derived from an EMBL/GenBank/DDBJ whole genome shotgun (WGS) entry which is preliminary data.</text>
</comment>
<feature type="coiled-coil region" evidence="1">
    <location>
        <begin position="89"/>
        <end position="116"/>
    </location>
</feature>
<evidence type="ECO:0000313" key="2">
    <source>
        <dbReference type="EMBL" id="PIC49866.1"/>
    </source>
</evidence>
<keyword evidence="3" id="KW-1185">Reference proteome</keyword>
<dbReference type="GO" id="GO:0005852">
    <property type="term" value="C:eukaryotic translation initiation factor 3 complex"/>
    <property type="evidence" value="ECO:0007669"/>
    <property type="project" value="InterPro"/>
</dbReference>
<sequence>MLIESNRLHQKIKRLKEELAREKELRKEAERQLKICKESELSSDIVQRIHSLEITEPTNIGLVIGYSISEELPRIEENGNRTACITNRIPEATENLNETRKRMTCAEEEVTNLFNKLSKIITEEKTTEIRKFYKEYFEWSKSYECFSRLRNKNEQHSEKFILLCEELYYRETKVCSQEAWNIYQKLFLNLPSFNFLPDIWIFDIIDRFVFKYQYTFLTIQDENWNKNAVINHLTWILTQPSAKFRCSAFLGLLKIYIFVEDNSAILELLNDFEIEHFSELDFDVQIGQLYEIGFAYLLAGKRSEASNCFMALLENRKNTSMDENTKGTATKYNEYAMRCLAFSTFSNSKIGRNVPKPIVSTIEKTYKTDIEDWKEGKIESFWNFFFECSPYICRQEPSSREWKAQNLKNIKFSLQTVTRWKPMRNLKGLLKMCDVLEMIPKSIMPMTTDSDIRFFCDNNNGLLRLVNSKSSGIEKVLQDFPNIQQKETLTLLIMQYHKILRKQKSEEKVLAFGRKFVNVLKRIGYSGTINVDDAMCYIREVSKISMDAANKLVEDQYTF</sequence>
<proteinExistence type="predicted"/>
<accession>A0A2G5VE56</accession>
<dbReference type="OrthoDB" id="5813769at2759"/>
<dbReference type="AlphaFoldDB" id="A0A2G5VE56"/>
<evidence type="ECO:0000256" key="1">
    <source>
        <dbReference type="SAM" id="Coils"/>
    </source>
</evidence>
<dbReference type="Proteomes" id="UP000230233">
    <property type="component" value="Chromosome II"/>
</dbReference>
<dbReference type="InterPro" id="IPR019382">
    <property type="entry name" value="eIF3l"/>
</dbReference>
<dbReference type="Pfam" id="PF10255">
    <property type="entry name" value="Paf67"/>
    <property type="match status" value="1"/>
</dbReference>
<protein>
    <submittedName>
        <fullName evidence="2">Uncharacterized protein</fullName>
    </submittedName>
</protein>
<dbReference type="EMBL" id="PDUG01000002">
    <property type="protein sequence ID" value="PIC49866.1"/>
    <property type="molecule type" value="Genomic_DNA"/>
</dbReference>
<dbReference type="STRING" id="1611254.A0A2G5VE56"/>
<keyword evidence="1" id="KW-0175">Coiled coil</keyword>
<name>A0A2G5VE56_9PELO</name>